<dbReference type="SUPFAM" id="SSF56300">
    <property type="entry name" value="Metallo-dependent phosphatases"/>
    <property type="match status" value="1"/>
</dbReference>
<reference evidence="10 11" key="1">
    <citation type="submission" date="2024-11" db="EMBL/GenBank/DDBJ databases">
        <authorList>
            <person name="Heng Y.C."/>
            <person name="Lim A.C.H."/>
            <person name="Lee J.K.Y."/>
            <person name="Kittelmann S."/>
        </authorList>
    </citation>
    <scope>NUCLEOTIDE SEQUENCE [LARGE SCALE GENOMIC DNA]</scope>
    <source>
        <strain evidence="10 11">WILCCON 0269</strain>
    </source>
</reference>
<keyword evidence="4 7" id="KW-0540">Nuclease</keyword>
<proteinExistence type="inferred from homology"/>
<feature type="domain" description="Calcineurin-like phosphoesterase" evidence="8">
    <location>
        <begin position="1"/>
        <end position="240"/>
    </location>
</feature>
<dbReference type="Pfam" id="PF12320">
    <property type="entry name" value="SbcD_C"/>
    <property type="match status" value="1"/>
</dbReference>
<sequence length="407" mass="46885">MRILHTSDWHLGKNLENYSRMDEQEAFLKDFVQIVEENNVDLIIIAGDIYDNANPPAKAEIMFYDTLKKLSSNGKRITLAIAGNHDNPDRLTAPGPLARDHGIIMVGTPKSIVPEGKYGNHKIINSGEGFIEIEINGEKAIIITIPYPSEKRLNEILYDEMEEEDKKIKSYNDRIKTLFHHISQKYREDTINILVSHLFTMGSEESGSERNIQLGGSFIVDGSCFPKNAQYIALGHIHKPQIVPGTNRKARYSGSPLQYSKKEANFKKKCFIVDIKAGEECNIEEIEFKPYKPIEIWKCNSIEEAIEKCEKNKERNCWTYLEITTHRYIREDEIKIMKNTKKNILQIIPKIIETKTETIDIGSFSEKSFEEIFKEFYLKERKVEPQSEIIDLLLSVIKEDDVGHETN</sequence>
<dbReference type="InterPro" id="IPR041796">
    <property type="entry name" value="Mre11_N"/>
</dbReference>
<keyword evidence="7" id="KW-0235">DNA replication</keyword>
<keyword evidence="5 7" id="KW-0378">Hydrolase</keyword>
<comment type="function">
    <text evidence="7">SbcCD cleaves DNA hairpin structures. These structures can inhibit DNA replication and are intermediates in certain DNA recombination reactions. The complex acts as a 3'-&gt;5' double strand exonuclease that can open hairpins. It also has a 5' single-strand endonuclease activity.</text>
</comment>
<dbReference type="InterPro" id="IPR004593">
    <property type="entry name" value="SbcD"/>
</dbReference>
<dbReference type="PANTHER" id="PTHR30337:SF0">
    <property type="entry name" value="NUCLEASE SBCCD SUBUNIT D"/>
    <property type="match status" value="1"/>
</dbReference>
<evidence type="ECO:0000313" key="11">
    <source>
        <dbReference type="Proteomes" id="UP001623660"/>
    </source>
</evidence>
<dbReference type="InterPro" id="IPR050535">
    <property type="entry name" value="DNA_Repair-Maintenance_Comp"/>
</dbReference>
<evidence type="ECO:0000256" key="5">
    <source>
        <dbReference type="ARBA" id="ARBA00022801"/>
    </source>
</evidence>
<comment type="caution">
    <text evidence="10">The sequence shown here is derived from an EMBL/GenBank/DDBJ whole genome shotgun (WGS) entry which is preliminary data.</text>
</comment>
<dbReference type="Pfam" id="PF00149">
    <property type="entry name" value="Metallophos"/>
    <property type="match status" value="1"/>
</dbReference>
<evidence type="ECO:0000256" key="6">
    <source>
        <dbReference type="ARBA" id="ARBA00022839"/>
    </source>
</evidence>
<evidence type="ECO:0000256" key="7">
    <source>
        <dbReference type="RuleBase" id="RU363069"/>
    </source>
</evidence>
<dbReference type="GO" id="GO:0004527">
    <property type="term" value="F:exonuclease activity"/>
    <property type="evidence" value="ECO:0007669"/>
    <property type="project" value="UniProtKB-KW"/>
</dbReference>
<evidence type="ECO:0000256" key="3">
    <source>
        <dbReference type="ARBA" id="ARBA00013365"/>
    </source>
</evidence>
<accession>A0ABW8SGD2</accession>
<dbReference type="InterPro" id="IPR026843">
    <property type="entry name" value="SbcD_C"/>
</dbReference>
<evidence type="ECO:0000256" key="1">
    <source>
        <dbReference type="ARBA" id="ARBA00010555"/>
    </source>
</evidence>
<evidence type="ECO:0000256" key="2">
    <source>
        <dbReference type="ARBA" id="ARBA00011322"/>
    </source>
</evidence>
<dbReference type="InterPro" id="IPR029052">
    <property type="entry name" value="Metallo-depent_PP-like"/>
</dbReference>
<organism evidence="10 11">
    <name type="scientific">Candidatus Clostridium eludens</name>
    <dbReference type="NCBI Taxonomy" id="3381663"/>
    <lineage>
        <taxon>Bacteria</taxon>
        <taxon>Bacillati</taxon>
        <taxon>Bacillota</taxon>
        <taxon>Clostridia</taxon>
        <taxon>Eubacteriales</taxon>
        <taxon>Clostridiaceae</taxon>
        <taxon>Clostridium</taxon>
    </lineage>
</organism>
<dbReference type="RefSeq" id="WP_406791230.1">
    <property type="nucleotide sequence ID" value="NZ_JBJHZX010000006.1"/>
</dbReference>
<dbReference type="Proteomes" id="UP001623660">
    <property type="component" value="Unassembled WGS sequence"/>
</dbReference>
<dbReference type="InterPro" id="IPR004843">
    <property type="entry name" value="Calcineurin-like_PHP"/>
</dbReference>
<keyword evidence="7" id="KW-0255">Endonuclease</keyword>
<dbReference type="NCBIfam" id="TIGR00619">
    <property type="entry name" value="sbcd"/>
    <property type="match status" value="1"/>
</dbReference>
<evidence type="ECO:0000256" key="4">
    <source>
        <dbReference type="ARBA" id="ARBA00022722"/>
    </source>
</evidence>
<feature type="domain" description="Nuclease SbcCD subunit D C-terminal" evidence="9">
    <location>
        <begin position="290"/>
        <end position="380"/>
    </location>
</feature>
<evidence type="ECO:0000259" key="9">
    <source>
        <dbReference type="Pfam" id="PF12320"/>
    </source>
</evidence>
<dbReference type="Gene3D" id="3.60.21.10">
    <property type="match status" value="1"/>
</dbReference>
<protein>
    <recommendedName>
        <fullName evidence="3 7">Nuclease SbcCD subunit D</fullName>
    </recommendedName>
</protein>
<dbReference type="PANTHER" id="PTHR30337">
    <property type="entry name" value="COMPONENT OF ATP-DEPENDENT DSDNA EXONUCLEASE"/>
    <property type="match status" value="1"/>
</dbReference>
<gene>
    <name evidence="7" type="primary">sbcD</name>
    <name evidence="10" type="ORF">ACJDU8_05940</name>
</gene>
<dbReference type="CDD" id="cd00840">
    <property type="entry name" value="MPP_Mre11_N"/>
    <property type="match status" value="1"/>
</dbReference>
<evidence type="ECO:0000259" key="8">
    <source>
        <dbReference type="Pfam" id="PF00149"/>
    </source>
</evidence>
<keyword evidence="7" id="KW-0233">DNA recombination</keyword>
<name>A0ABW8SGD2_9CLOT</name>
<dbReference type="EMBL" id="JBJHZX010000006">
    <property type="protein sequence ID" value="MFL0195112.1"/>
    <property type="molecule type" value="Genomic_DNA"/>
</dbReference>
<keyword evidence="6 7" id="KW-0269">Exonuclease</keyword>
<comment type="subunit">
    <text evidence="2 7">Heterodimer of SbcC and SbcD.</text>
</comment>
<evidence type="ECO:0000313" key="10">
    <source>
        <dbReference type="EMBL" id="MFL0195112.1"/>
    </source>
</evidence>
<keyword evidence="11" id="KW-1185">Reference proteome</keyword>
<comment type="similarity">
    <text evidence="1 7">Belongs to the SbcD family.</text>
</comment>